<name>A0A1H4H3Y8_9GAMM</name>
<feature type="compositionally biased region" description="Basic and acidic residues" evidence="1">
    <location>
        <begin position="37"/>
        <end position="46"/>
    </location>
</feature>
<feature type="region of interest" description="Disordered" evidence="1">
    <location>
        <begin position="37"/>
        <end position="63"/>
    </location>
</feature>
<keyword evidence="2" id="KW-0812">Transmembrane</keyword>
<dbReference type="STRING" id="1122198.SAMN02745729_12713"/>
<dbReference type="AlphaFoldDB" id="A0A1H4H3Y8"/>
<accession>A0A1H4H3Y8</accession>
<sequence>MVSAGPDQVVWGVQELALSPLIGFWFGFVLHQSSVRPRTEYPPDHRLRGRRVSHHPRFRRVSG</sequence>
<evidence type="ECO:0000256" key="2">
    <source>
        <dbReference type="SAM" id="Phobius"/>
    </source>
</evidence>
<keyword evidence="2" id="KW-1133">Transmembrane helix</keyword>
<keyword evidence="4" id="KW-1185">Reference proteome</keyword>
<feature type="compositionally biased region" description="Basic residues" evidence="1">
    <location>
        <begin position="47"/>
        <end position="63"/>
    </location>
</feature>
<gene>
    <name evidence="3" type="ORF">SAMN02745729_12713</name>
</gene>
<dbReference type="EMBL" id="FNRJ01000027">
    <property type="protein sequence ID" value="SEB16517.1"/>
    <property type="molecule type" value="Genomic_DNA"/>
</dbReference>
<proteinExistence type="predicted"/>
<feature type="transmembrane region" description="Helical" evidence="2">
    <location>
        <begin position="12"/>
        <end position="30"/>
    </location>
</feature>
<evidence type="ECO:0000313" key="4">
    <source>
        <dbReference type="Proteomes" id="UP000242469"/>
    </source>
</evidence>
<dbReference type="Proteomes" id="UP000242469">
    <property type="component" value="Unassembled WGS sequence"/>
</dbReference>
<organism evidence="3 4">
    <name type="scientific">Marinobacterium iners DSM 11526</name>
    <dbReference type="NCBI Taxonomy" id="1122198"/>
    <lineage>
        <taxon>Bacteria</taxon>
        <taxon>Pseudomonadati</taxon>
        <taxon>Pseudomonadota</taxon>
        <taxon>Gammaproteobacteria</taxon>
        <taxon>Oceanospirillales</taxon>
        <taxon>Oceanospirillaceae</taxon>
        <taxon>Marinobacterium</taxon>
    </lineage>
</organism>
<evidence type="ECO:0000256" key="1">
    <source>
        <dbReference type="SAM" id="MobiDB-lite"/>
    </source>
</evidence>
<reference evidence="4" key="1">
    <citation type="submission" date="2016-10" db="EMBL/GenBank/DDBJ databases">
        <authorList>
            <person name="Varghese N."/>
            <person name="Submissions S."/>
        </authorList>
    </citation>
    <scope>NUCLEOTIDE SEQUENCE [LARGE SCALE GENOMIC DNA]</scope>
    <source>
        <strain evidence="4">DSM 11526</strain>
    </source>
</reference>
<keyword evidence="2" id="KW-0472">Membrane</keyword>
<evidence type="ECO:0000313" key="3">
    <source>
        <dbReference type="EMBL" id="SEB16517.1"/>
    </source>
</evidence>
<protein>
    <submittedName>
        <fullName evidence="3">Uncharacterized protein</fullName>
    </submittedName>
</protein>